<proteinExistence type="predicted"/>
<evidence type="ECO:0000313" key="1">
    <source>
        <dbReference type="EMBL" id="BEI88873.1"/>
    </source>
</evidence>
<dbReference type="RefSeq" id="XP_060454139.1">
    <property type="nucleotide sequence ID" value="XM_060597224.1"/>
</dbReference>
<dbReference type="Proteomes" id="UP001233271">
    <property type="component" value="Chromosome 2"/>
</dbReference>
<reference evidence="1" key="1">
    <citation type="journal article" date="2023" name="BMC Genomics">
        <title>Chromosome-level genome assemblies of Cutaneotrichosporon spp. (Trichosporonales, Basidiomycota) reveal imbalanced evolution between nucleotide sequences and chromosome synteny.</title>
        <authorList>
            <person name="Kobayashi Y."/>
            <person name="Kayamori A."/>
            <person name="Aoki K."/>
            <person name="Shiwa Y."/>
            <person name="Matsutani M."/>
            <person name="Fujita N."/>
            <person name="Sugita T."/>
            <person name="Iwasaki W."/>
            <person name="Tanaka N."/>
            <person name="Takashima M."/>
        </authorList>
    </citation>
    <scope>NUCLEOTIDE SEQUENCE</scope>
    <source>
        <strain evidence="1">HIS019</strain>
    </source>
</reference>
<dbReference type="KEGG" id="ccac:CcaHIS019_0202350"/>
<protein>
    <submittedName>
        <fullName evidence="1">Uncharacterized protein</fullName>
    </submittedName>
</protein>
<organism evidence="1 2">
    <name type="scientific">Cutaneotrichosporon cavernicola</name>
    <dbReference type="NCBI Taxonomy" id="279322"/>
    <lineage>
        <taxon>Eukaryota</taxon>
        <taxon>Fungi</taxon>
        <taxon>Dikarya</taxon>
        <taxon>Basidiomycota</taxon>
        <taxon>Agaricomycotina</taxon>
        <taxon>Tremellomycetes</taxon>
        <taxon>Trichosporonales</taxon>
        <taxon>Trichosporonaceae</taxon>
        <taxon>Cutaneotrichosporon</taxon>
    </lineage>
</organism>
<dbReference type="AlphaFoldDB" id="A0AA48IF37"/>
<keyword evidence="2" id="KW-1185">Reference proteome</keyword>
<evidence type="ECO:0000313" key="2">
    <source>
        <dbReference type="Proteomes" id="UP001233271"/>
    </source>
</evidence>
<name>A0AA48IF37_9TREE</name>
<dbReference type="EMBL" id="AP028213">
    <property type="protein sequence ID" value="BEI88873.1"/>
    <property type="molecule type" value="Genomic_DNA"/>
</dbReference>
<gene>
    <name evidence="1" type="ORF">CcaverHIS019_0202350</name>
</gene>
<dbReference type="GeneID" id="85492744"/>
<accession>A0AA48IF37</accession>
<sequence>MTPTLDYNGFPNIIDIIIGFAPHKALLALRATCRDIKNKVDPILHRHIRLGRRQDDHSQWRVWGTAIWLDDDTLNTNARILDMQEADFFKDDAIVDDINDGRFGNTHLVRVLPIPEHELGDKEDGTVDIDLKVPNSAVVAFIECHRSLPPVIRFWGDMDMVVVALMYHPNWFDGPFGHSCFIPDFNEADYDKDVYLLLVPDGEPWSHGDPAKAEVAGILTKLLLEVVDKLHYHIKENQRITFVGAESWDHRWLDRRIKLLGWDSDSDNDSDWGSGSNGDAGLQSMTLKEMCEPGASVADRFQWWINKVANIHLLGDEHEGEDLSMRVSFMTMKEFKAKLGNEVAELIISPYKSRD</sequence>